<dbReference type="RefSeq" id="WP_265267988.1">
    <property type="nucleotide sequence ID" value="NZ_JANFAV010000002.1"/>
</dbReference>
<dbReference type="PANTHER" id="PTHR43431:SF7">
    <property type="entry name" value="OXIDOREDUCTASE, SHORT CHAIN DEHYDROGENASE_REDUCTASE FAMILY (AFU_ORTHOLOGUE AFUA_5G14000)"/>
    <property type="match status" value="1"/>
</dbReference>
<dbReference type="EMBL" id="JANFAV010000002">
    <property type="protein sequence ID" value="MCW6533973.1"/>
    <property type="molecule type" value="Genomic_DNA"/>
</dbReference>
<evidence type="ECO:0000313" key="1">
    <source>
        <dbReference type="EMBL" id="MCW6533973.1"/>
    </source>
</evidence>
<reference evidence="1" key="1">
    <citation type="submission" date="2022-06" db="EMBL/GenBank/DDBJ databases">
        <title>Sphingomonas sp. nov. isolated from rhizosphere soil of tomato.</title>
        <authorList>
            <person name="Dong H."/>
            <person name="Gao R."/>
        </authorList>
    </citation>
    <scope>NUCLEOTIDE SEQUENCE</scope>
    <source>
        <strain evidence="1">MMSM24</strain>
    </source>
</reference>
<dbReference type="Gene3D" id="3.40.50.720">
    <property type="entry name" value="NAD(P)-binding Rossmann-like Domain"/>
    <property type="match status" value="1"/>
</dbReference>
<evidence type="ECO:0000313" key="2">
    <source>
        <dbReference type="Proteomes" id="UP001165565"/>
    </source>
</evidence>
<name>A0AA42CT23_9SPHN</name>
<dbReference type="PANTHER" id="PTHR43431">
    <property type="entry name" value="OXIDOREDUCTASE, SHORT CHAIN DEHYDROGENASE/REDUCTASE FAMILY (AFU_ORTHOLOGUE AFUA_5G14000)"/>
    <property type="match status" value="1"/>
</dbReference>
<dbReference type="Proteomes" id="UP001165565">
    <property type="component" value="Unassembled WGS sequence"/>
</dbReference>
<protein>
    <submittedName>
        <fullName evidence="1">SDR family NAD(P)-dependent oxidoreductase</fullName>
    </submittedName>
</protein>
<sequence>MVEEIRSSPVPYRTALIVGAGSGISASVTRALSRAGVKVAVASRNADRLAPLSDETSALAFAADATDPAAVNRLFEQTEAAIGVPEIVLYNASGRVRGPIVDLDAELVRRAIEVSSWGAFLVVQQAARRLIPRGQGAILLTGATASVKGFAHSSAFAVGKFGLRGLAQSAARELAPQGIHVAHFVIDGAVRSATRPDPAERPDSTLDPDAIAQTYLDVLRQPRSAWSWEIELRPWVENF</sequence>
<dbReference type="InterPro" id="IPR002347">
    <property type="entry name" value="SDR_fam"/>
</dbReference>
<proteinExistence type="predicted"/>
<dbReference type="InterPro" id="IPR036291">
    <property type="entry name" value="NAD(P)-bd_dom_sf"/>
</dbReference>
<gene>
    <name evidence="1" type="ORF">NEE01_04170</name>
</gene>
<organism evidence="1 2">
    <name type="scientific">Sphingomonas lycopersici</name>
    <dbReference type="NCBI Taxonomy" id="2951807"/>
    <lineage>
        <taxon>Bacteria</taxon>
        <taxon>Pseudomonadati</taxon>
        <taxon>Pseudomonadota</taxon>
        <taxon>Alphaproteobacteria</taxon>
        <taxon>Sphingomonadales</taxon>
        <taxon>Sphingomonadaceae</taxon>
        <taxon>Sphingomonas</taxon>
    </lineage>
</organism>
<keyword evidence="2" id="KW-1185">Reference proteome</keyword>
<comment type="caution">
    <text evidence="1">The sequence shown here is derived from an EMBL/GenBank/DDBJ whole genome shotgun (WGS) entry which is preliminary data.</text>
</comment>
<dbReference type="AlphaFoldDB" id="A0AA42CT23"/>
<accession>A0AA42CT23</accession>
<dbReference type="SUPFAM" id="SSF51735">
    <property type="entry name" value="NAD(P)-binding Rossmann-fold domains"/>
    <property type="match status" value="1"/>
</dbReference>
<dbReference type="Pfam" id="PF00106">
    <property type="entry name" value="adh_short"/>
    <property type="match status" value="1"/>
</dbReference>
<dbReference type="PRINTS" id="PR00081">
    <property type="entry name" value="GDHRDH"/>
</dbReference>